<evidence type="ECO:0000313" key="3">
    <source>
        <dbReference type="EMBL" id="CAC5392617.1"/>
    </source>
</evidence>
<accession>A0A6J8CCQ2</accession>
<dbReference type="InterPro" id="IPR000210">
    <property type="entry name" value="BTB/POZ_dom"/>
</dbReference>
<dbReference type="SMART" id="SM00225">
    <property type="entry name" value="BTB"/>
    <property type="match status" value="1"/>
</dbReference>
<dbReference type="InterPro" id="IPR051481">
    <property type="entry name" value="BTB-POZ/Galectin-3-binding"/>
</dbReference>
<name>A0A6J8CCQ2_MYTCO</name>
<organism evidence="3 4">
    <name type="scientific">Mytilus coruscus</name>
    <name type="common">Sea mussel</name>
    <dbReference type="NCBI Taxonomy" id="42192"/>
    <lineage>
        <taxon>Eukaryota</taxon>
        <taxon>Metazoa</taxon>
        <taxon>Spiralia</taxon>
        <taxon>Lophotrochozoa</taxon>
        <taxon>Mollusca</taxon>
        <taxon>Bivalvia</taxon>
        <taxon>Autobranchia</taxon>
        <taxon>Pteriomorphia</taxon>
        <taxon>Mytilida</taxon>
        <taxon>Mytiloidea</taxon>
        <taxon>Mytilidae</taxon>
        <taxon>Mytilinae</taxon>
        <taxon>Mytilus</taxon>
    </lineage>
</organism>
<dbReference type="Pfam" id="PF00651">
    <property type="entry name" value="BTB"/>
    <property type="match status" value="1"/>
</dbReference>
<dbReference type="PANTHER" id="PTHR24410">
    <property type="entry name" value="HL07962P-RELATED"/>
    <property type="match status" value="1"/>
</dbReference>
<evidence type="ECO:0000256" key="1">
    <source>
        <dbReference type="SAM" id="MobiDB-lite"/>
    </source>
</evidence>
<dbReference type="OrthoDB" id="6137595at2759"/>
<sequence length="239" mass="27008">MDRCESTLALVDFEQMEQDGYSSGYESTPSDSESSTSTQKPQSNRLIPISYNSDPVKKKEKMSYRNTQALTEHLKVISSIPELCDVTFEVGSEKVKVHGVKAILGTRSRVLYNLILKKQREAEFQRKADKKDKKKTSVKSDKVIIVVKKYEQEDFRKIIQFIHSGSVDINSSCVAGLLCGASQFGLDDLERACWDFVNHSVKPGIISKIIPAAKRYSHHKTGQRLLEKIFSETQQSVEL</sequence>
<gene>
    <name evidence="3" type="ORF">MCOR_27545</name>
</gene>
<dbReference type="Gene3D" id="3.30.710.10">
    <property type="entry name" value="Potassium Channel Kv1.1, Chain A"/>
    <property type="match status" value="1"/>
</dbReference>
<dbReference type="SUPFAM" id="SSF54695">
    <property type="entry name" value="POZ domain"/>
    <property type="match status" value="1"/>
</dbReference>
<feature type="region of interest" description="Disordered" evidence="1">
    <location>
        <begin position="13"/>
        <end position="52"/>
    </location>
</feature>
<feature type="compositionally biased region" description="Polar residues" evidence="1">
    <location>
        <begin position="39"/>
        <end position="52"/>
    </location>
</feature>
<dbReference type="PANTHER" id="PTHR24410:SF46">
    <property type="entry name" value="SERINE-ENRICHED PROTEIN"/>
    <property type="match status" value="1"/>
</dbReference>
<feature type="compositionally biased region" description="Low complexity" evidence="1">
    <location>
        <begin position="21"/>
        <end position="38"/>
    </location>
</feature>
<protein>
    <recommendedName>
        <fullName evidence="2">BTB domain-containing protein</fullName>
    </recommendedName>
</protein>
<feature type="domain" description="BTB" evidence="2">
    <location>
        <begin position="84"/>
        <end position="171"/>
    </location>
</feature>
<dbReference type="AlphaFoldDB" id="A0A6J8CCQ2"/>
<proteinExistence type="predicted"/>
<evidence type="ECO:0000313" key="4">
    <source>
        <dbReference type="Proteomes" id="UP000507470"/>
    </source>
</evidence>
<reference evidence="3 4" key="1">
    <citation type="submission" date="2020-06" db="EMBL/GenBank/DDBJ databases">
        <authorList>
            <person name="Li R."/>
            <person name="Bekaert M."/>
        </authorList>
    </citation>
    <scope>NUCLEOTIDE SEQUENCE [LARGE SCALE GENOMIC DNA]</scope>
    <source>
        <strain evidence="4">wild</strain>
    </source>
</reference>
<dbReference type="Proteomes" id="UP000507470">
    <property type="component" value="Unassembled WGS sequence"/>
</dbReference>
<evidence type="ECO:0000259" key="2">
    <source>
        <dbReference type="PROSITE" id="PS50097"/>
    </source>
</evidence>
<keyword evidence="4" id="KW-1185">Reference proteome</keyword>
<dbReference type="InterPro" id="IPR011333">
    <property type="entry name" value="SKP1/BTB/POZ_sf"/>
</dbReference>
<dbReference type="PROSITE" id="PS50097">
    <property type="entry name" value="BTB"/>
    <property type="match status" value="1"/>
</dbReference>
<dbReference type="EMBL" id="CACVKT020005015">
    <property type="protein sequence ID" value="CAC5392617.1"/>
    <property type="molecule type" value="Genomic_DNA"/>
</dbReference>